<sequence length="203" mass="23033">MIDRIQSDATPELQNNRQEIIDDLTDISDFESFNYGECSALINSIHYNTNTGILYFYCYHFIPYTKNNKEVVNVQSMIARIQMKLAQPFQVIGKVKANFFRAKMSTEIRYLPPEGIQQNDIIQAIAIAFAPACLGLMDVPESFFTIMKTMAVQNVKDSDSSISDEQVSQFESMFDAAQKRQKGMLDDLYKQAKETFGIGSSSL</sequence>
<dbReference type="AlphaFoldDB" id="A0A1J4KVJ0"/>
<dbReference type="VEuPathDB" id="TrichDB:TRFO_03264"/>
<accession>A0A1J4KVJ0</accession>
<dbReference type="Proteomes" id="UP000179807">
    <property type="component" value="Unassembled WGS sequence"/>
</dbReference>
<dbReference type="GeneID" id="94825888"/>
<organism evidence="1 2">
    <name type="scientific">Tritrichomonas foetus</name>
    <dbReference type="NCBI Taxonomy" id="1144522"/>
    <lineage>
        <taxon>Eukaryota</taxon>
        <taxon>Metamonada</taxon>
        <taxon>Parabasalia</taxon>
        <taxon>Tritrichomonadida</taxon>
        <taxon>Tritrichomonadidae</taxon>
        <taxon>Tritrichomonas</taxon>
    </lineage>
</organism>
<evidence type="ECO:0000313" key="2">
    <source>
        <dbReference type="Proteomes" id="UP000179807"/>
    </source>
</evidence>
<keyword evidence="2" id="KW-1185">Reference proteome</keyword>
<name>A0A1J4KVJ0_9EUKA</name>
<dbReference type="RefSeq" id="XP_068366669.1">
    <property type="nucleotide sequence ID" value="XM_068491184.1"/>
</dbReference>
<gene>
    <name evidence="1" type="ORF">TRFO_03264</name>
</gene>
<dbReference type="EMBL" id="MLAK01000509">
    <property type="protein sequence ID" value="OHT13533.1"/>
    <property type="molecule type" value="Genomic_DNA"/>
</dbReference>
<proteinExistence type="predicted"/>
<evidence type="ECO:0000313" key="1">
    <source>
        <dbReference type="EMBL" id="OHT13533.1"/>
    </source>
</evidence>
<comment type="caution">
    <text evidence="1">The sequence shown here is derived from an EMBL/GenBank/DDBJ whole genome shotgun (WGS) entry which is preliminary data.</text>
</comment>
<protein>
    <submittedName>
        <fullName evidence="1">Uncharacterized protein</fullName>
    </submittedName>
</protein>
<reference evidence="1" key="1">
    <citation type="submission" date="2016-10" db="EMBL/GenBank/DDBJ databases">
        <authorList>
            <person name="Benchimol M."/>
            <person name="Almeida L.G."/>
            <person name="Vasconcelos A.T."/>
            <person name="Perreira-Neves A."/>
            <person name="Rosa I.A."/>
            <person name="Tasca T."/>
            <person name="Bogo M.R."/>
            <person name="de Souza W."/>
        </authorList>
    </citation>
    <scope>NUCLEOTIDE SEQUENCE [LARGE SCALE GENOMIC DNA]</scope>
    <source>
        <strain evidence="1">K</strain>
    </source>
</reference>